<dbReference type="AlphaFoldDB" id="A0A7J7R047"/>
<evidence type="ECO:0000313" key="1">
    <source>
        <dbReference type="EMBL" id="KAF6269518.1"/>
    </source>
</evidence>
<protein>
    <submittedName>
        <fullName evidence="1">Uncharacterized protein</fullName>
    </submittedName>
</protein>
<keyword evidence="2" id="KW-1185">Reference proteome</keyword>
<name>A0A7J7R047_MYOMY</name>
<accession>A0A7J7R047</accession>
<evidence type="ECO:0000313" key="2">
    <source>
        <dbReference type="Proteomes" id="UP000527355"/>
    </source>
</evidence>
<proteinExistence type="predicted"/>
<reference evidence="1 2" key="1">
    <citation type="journal article" date="2020" name="Nature">
        <title>Six reference-quality genomes reveal evolution of bat adaptations.</title>
        <authorList>
            <person name="Jebb D."/>
            <person name="Huang Z."/>
            <person name="Pippel M."/>
            <person name="Hughes G.M."/>
            <person name="Lavrichenko K."/>
            <person name="Devanna P."/>
            <person name="Winkler S."/>
            <person name="Jermiin L.S."/>
            <person name="Skirmuntt E.C."/>
            <person name="Katzourakis A."/>
            <person name="Burkitt-Gray L."/>
            <person name="Ray D.A."/>
            <person name="Sullivan K.A.M."/>
            <person name="Roscito J.G."/>
            <person name="Kirilenko B.M."/>
            <person name="Davalos L.M."/>
            <person name="Corthals A.P."/>
            <person name="Power M.L."/>
            <person name="Jones G."/>
            <person name="Ransome R.D."/>
            <person name="Dechmann D.K.N."/>
            <person name="Locatelli A.G."/>
            <person name="Puechmaille S.J."/>
            <person name="Fedrigo O."/>
            <person name="Jarvis E.D."/>
            <person name="Hiller M."/>
            <person name="Vernes S.C."/>
            <person name="Myers E.W."/>
            <person name="Teeling E.C."/>
        </authorList>
    </citation>
    <scope>NUCLEOTIDE SEQUENCE [LARGE SCALE GENOMIC DNA]</scope>
    <source>
        <strain evidence="1">MMyoMyo1</strain>
        <tissue evidence="1">Flight muscle</tissue>
    </source>
</reference>
<gene>
    <name evidence="1" type="ORF">mMyoMyo1_011226</name>
</gene>
<comment type="caution">
    <text evidence="1">The sequence shown here is derived from an EMBL/GenBank/DDBJ whole genome shotgun (WGS) entry which is preliminary data.</text>
</comment>
<organism evidence="1 2">
    <name type="scientific">Myotis myotis</name>
    <name type="common">Greater mouse-eared bat</name>
    <name type="synonym">Vespertilio myotis</name>
    <dbReference type="NCBI Taxonomy" id="51298"/>
    <lineage>
        <taxon>Eukaryota</taxon>
        <taxon>Metazoa</taxon>
        <taxon>Chordata</taxon>
        <taxon>Craniata</taxon>
        <taxon>Vertebrata</taxon>
        <taxon>Euteleostomi</taxon>
        <taxon>Mammalia</taxon>
        <taxon>Eutheria</taxon>
        <taxon>Laurasiatheria</taxon>
        <taxon>Chiroptera</taxon>
        <taxon>Yangochiroptera</taxon>
        <taxon>Vespertilionidae</taxon>
        <taxon>Myotis</taxon>
    </lineage>
</organism>
<dbReference type="Proteomes" id="UP000527355">
    <property type="component" value="Unassembled WGS sequence"/>
</dbReference>
<sequence length="137" mass="15557">MKVEMTYALLTPRRNTHTKRTPCWTETCSIQSELHSYSIICSSTDQSEGLHNSQREQCYLDQSEVFQIPHLHKSGPIRNLGRDFYKRQLPLCLLGAHNFPPEASFPGFENCLPEVSPFLPFRLGTPICIGLVAANFC</sequence>
<dbReference type="EMBL" id="JABWUV010000042">
    <property type="protein sequence ID" value="KAF6269518.1"/>
    <property type="molecule type" value="Genomic_DNA"/>
</dbReference>